<dbReference type="AlphaFoldDB" id="A0A7Y9GPB5"/>
<dbReference type="PROSITE" id="PS50935">
    <property type="entry name" value="SSB"/>
    <property type="match status" value="1"/>
</dbReference>
<organism evidence="4 5">
    <name type="scientific">Microbacterium immunditiarum</name>
    <dbReference type="NCBI Taxonomy" id="337480"/>
    <lineage>
        <taxon>Bacteria</taxon>
        <taxon>Bacillati</taxon>
        <taxon>Actinomycetota</taxon>
        <taxon>Actinomycetes</taxon>
        <taxon>Micrococcales</taxon>
        <taxon>Microbacteriaceae</taxon>
        <taxon>Microbacterium</taxon>
    </lineage>
</organism>
<dbReference type="InterPro" id="IPR011344">
    <property type="entry name" value="ssDNA-bd"/>
</dbReference>
<evidence type="ECO:0000313" key="5">
    <source>
        <dbReference type="Proteomes" id="UP000576969"/>
    </source>
</evidence>
<evidence type="ECO:0000256" key="3">
    <source>
        <dbReference type="SAM" id="MobiDB-lite"/>
    </source>
</evidence>
<gene>
    <name evidence="4" type="ORF">BJ991_002216</name>
</gene>
<feature type="compositionally biased region" description="Low complexity" evidence="3">
    <location>
        <begin position="118"/>
        <end position="152"/>
    </location>
</feature>
<dbReference type="CDD" id="cd04496">
    <property type="entry name" value="SSB_OBF"/>
    <property type="match status" value="1"/>
</dbReference>
<evidence type="ECO:0000256" key="2">
    <source>
        <dbReference type="PROSITE-ProRule" id="PRU00252"/>
    </source>
</evidence>
<evidence type="ECO:0000256" key="1">
    <source>
        <dbReference type="ARBA" id="ARBA00023125"/>
    </source>
</evidence>
<dbReference type="GO" id="GO:0009295">
    <property type="term" value="C:nucleoid"/>
    <property type="evidence" value="ECO:0007669"/>
    <property type="project" value="TreeGrafter"/>
</dbReference>
<dbReference type="EMBL" id="JACCBV010000001">
    <property type="protein sequence ID" value="NYE20188.1"/>
    <property type="molecule type" value="Genomic_DNA"/>
</dbReference>
<dbReference type="Proteomes" id="UP000576969">
    <property type="component" value="Unassembled WGS sequence"/>
</dbReference>
<feature type="region of interest" description="Disordered" evidence="3">
    <location>
        <begin position="118"/>
        <end position="191"/>
    </location>
</feature>
<dbReference type="PANTHER" id="PTHR10302">
    <property type="entry name" value="SINGLE-STRANDED DNA-BINDING PROTEIN"/>
    <property type="match status" value="1"/>
</dbReference>
<protein>
    <submittedName>
        <fullName evidence="4">Single-strand DNA-binding protein</fullName>
    </submittedName>
</protein>
<dbReference type="Gene3D" id="2.40.50.140">
    <property type="entry name" value="Nucleic acid-binding proteins"/>
    <property type="match status" value="1"/>
</dbReference>
<reference evidence="4 5" key="1">
    <citation type="submission" date="2020-07" db="EMBL/GenBank/DDBJ databases">
        <title>Sequencing the genomes of 1000 actinobacteria strains.</title>
        <authorList>
            <person name="Klenk H.-P."/>
        </authorList>
    </citation>
    <scope>NUCLEOTIDE SEQUENCE [LARGE SCALE GENOMIC DNA]</scope>
    <source>
        <strain evidence="4 5">DSM 24662</strain>
    </source>
</reference>
<dbReference type="GO" id="GO:0006260">
    <property type="term" value="P:DNA replication"/>
    <property type="evidence" value="ECO:0007669"/>
    <property type="project" value="InterPro"/>
</dbReference>
<dbReference type="InterPro" id="IPR012340">
    <property type="entry name" value="NA-bd_OB-fold"/>
</dbReference>
<dbReference type="InterPro" id="IPR000424">
    <property type="entry name" value="Primosome_PriB/ssb"/>
</dbReference>
<dbReference type="Pfam" id="PF00436">
    <property type="entry name" value="SSB"/>
    <property type="match status" value="1"/>
</dbReference>
<dbReference type="PANTHER" id="PTHR10302:SF0">
    <property type="entry name" value="SINGLE-STRANDED DNA-BINDING PROTEIN, MITOCHONDRIAL"/>
    <property type="match status" value="1"/>
</dbReference>
<dbReference type="SUPFAM" id="SSF50249">
    <property type="entry name" value="Nucleic acid-binding proteins"/>
    <property type="match status" value="1"/>
</dbReference>
<sequence>MSETITVTGIVATPPELRRSSAGVPIASFRLAAGQRRYDRATNTWVDNGTNWYSVSAFRALAENSIASLRKNDRVVVTGKLRVRDWDNGVKRGTDVDVDADAIGHDLRWGVSRFARPEAPAAPNSNPEDAWAPDESGGAGAEGETADAAPDALETNAPAGGEAWGTPDDPVLADGEAAPASESAMAVDVPF</sequence>
<dbReference type="RefSeq" id="WP_179489954.1">
    <property type="nucleotide sequence ID" value="NZ_JACCBV010000001.1"/>
</dbReference>
<comment type="caution">
    <text evidence="4">The sequence shown here is derived from an EMBL/GenBank/DDBJ whole genome shotgun (WGS) entry which is preliminary data.</text>
</comment>
<name>A0A7Y9GPB5_9MICO</name>
<evidence type="ECO:0000313" key="4">
    <source>
        <dbReference type="EMBL" id="NYE20188.1"/>
    </source>
</evidence>
<keyword evidence="1 2" id="KW-0238">DNA-binding</keyword>
<dbReference type="GO" id="GO:0003697">
    <property type="term" value="F:single-stranded DNA binding"/>
    <property type="evidence" value="ECO:0007669"/>
    <property type="project" value="InterPro"/>
</dbReference>
<accession>A0A7Y9GPB5</accession>
<keyword evidence="5" id="KW-1185">Reference proteome</keyword>
<proteinExistence type="predicted"/>